<sequence length="116" mass="13213">MPSVTIVPNKDDVNLDTVRQLIKFFVDKIALIAMRHSFETNFYNNLIVSRVGECSITKFDPVEKKLEFEFARHSISCGNPRDSVAAELARFVAFANELSDATGFKIEIQAPLYYYD</sequence>
<gene>
    <name evidence="1" type="ORF">A2934_03530</name>
</gene>
<accession>A0A1G2L3W5</accession>
<dbReference type="Proteomes" id="UP000177982">
    <property type="component" value="Unassembled WGS sequence"/>
</dbReference>
<reference evidence="1 2" key="1">
    <citation type="journal article" date="2016" name="Nat. Commun.">
        <title>Thousands of microbial genomes shed light on interconnected biogeochemical processes in an aquifer system.</title>
        <authorList>
            <person name="Anantharaman K."/>
            <person name="Brown C.T."/>
            <person name="Hug L.A."/>
            <person name="Sharon I."/>
            <person name="Castelle C.J."/>
            <person name="Probst A.J."/>
            <person name="Thomas B.C."/>
            <person name="Singh A."/>
            <person name="Wilkins M.J."/>
            <person name="Karaoz U."/>
            <person name="Brodie E.L."/>
            <person name="Williams K.H."/>
            <person name="Hubbard S.S."/>
            <person name="Banfield J.F."/>
        </authorList>
    </citation>
    <scope>NUCLEOTIDE SEQUENCE [LARGE SCALE GENOMIC DNA]</scope>
</reference>
<organism evidence="1 2">
    <name type="scientific">Candidatus Sungbacteria bacterium RIFCSPLOWO2_01_FULL_47_10</name>
    <dbReference type="NCBI Taxonomy" id="1802276"/>
    <lineage>
        <taxon>Bacteria</taxon>
        <taxon>Candidatus Sungiibacteriota</taxon>
    </lineage>
</organism>
<proteinExistence type="predicted"/>
<evidence type="ECO:0000313" key="1">
    <source>
        <dbReference type="EMBL" id="OHA06393.1"/>
    </source>
</evidence>
<protein>
    <submittedName>
        <fullName evidence="1">Uncharacterized protein</fullName>
    </submittedName>
</protein>
<dbReference type="AlphaFoldDB" id="A0A1G2L3W5"/>
<name>A0A1G2L3W5_9BACT</name>
<comment type="caution">
    <text evidence="1">The sequence shown here is derived from an EMBL/GenBank/DDBJ whole genome shotgun (WGS) entry which is preliminary data.</text>
</comment>
<dbReference type="EMBL" id="MHQO01000032">
    <property type="protein sequence ID" value="OHA06393.1"/>
    <property type="molecule type" value="Genomic_DNA"/>
</dbReference>
<evidence type="ECO:0000313" key="2">
    <source>
        <dbReference type="Proteomes" id="UP000177982"/>
    </source>
</evidence>